<dbReference type="Proteomes" id="UP000000239">
    <property type="component" value="Chromosome"/>
</dbReference>
<dbReference type="SUPFAM" id="SSF46689">
    <property type="entry name" value="Homeodomain-like"/>
    <property type="match status" value="1"/>
</dbReference>
<dbReference type="PRINTS" id="PR00455">
    <property type="entry name" value="HTHTETR"/>
</dbReference>
<evidence type="ECO:0000313" key="4">
    <source>
        <dbReference type="EMBL" id="ABE59142.1"/>
    </source>
</evidence>
<dbReference type="SUPFAM" id="SSF48498">
    <property type="entry name" value="Tetracyclin repressor-like, C-terminal domain"/>
    <property type="match status" value="1"/>
</dbReference>
<dbReference type="AlphaFoldDB" id="Q1QWL6"/>
<dbReference type="Gene3D" id="1.10.10.60">
    <property type="entry name" value="Homeodomain-like"/>
    <property type="match status" value="1"/>
</dbReference>
<dbReference type="InterPro" id="IPR036271">
    <property type="entry name" value="Tet_transcr_reg_TetR-rel_C_sf"/>
</dbReference>
<reference evidence="4 5" key="1">
    <citation type="journal article" date="2011" name="Stand. Genomic Sci.">
        <title>Complete genome sequence of the halophilic and highly halotolerant Chromohalobacter salexigens type strain (1H11(T)).</title>
        <authorList>
            <person name="Copeland A."/>
            <person name="O'Connor K."/>
            <person name="Lucas S."/>
            <person name="Lapidus A."/>
            <person name="Berry K.W."/>
            <person name="Detter J.C."/>
            <person name="Del Rio T.G."/>
            <person name="Hammon N."/>
            <person name="Dalin E."/>
            <person name="Tice H."/>
            <person name="Pitluck S."/>
            <person name="Bruce D."/>
            <person name="Goodwin L."/>
            <person name="Han C."/>
            <person name="Tapia R."/>
            <person name="Saunders E."/>
            <person name="Schmutz J."/>
            <person name="Brettin T."/>
            <person name="Larimer F."/>
            <person name="Land M."/>
            <person name="Hauser L."/>
            <person name="Vargas C."/>
            <person name="Nieto J.J."/>
            <person name="Kyrpides N.C."/>
            <person name="Ivanova N."/>
            <person name="Goker M."/>
            <person name="Klenk H.P."/>
            <person name="Csonka L.N."/>
            <person name="Woyke T."/>
        </authorList>
    </citation>
    <scope>NUCLEOTIDE SEQUENCE [LARGE SCALE GENOMIC DNA]</scope>
    <source>
        <strain evidence="5">ATCC BAA-138 / DSM 3043 / CIP 106854 / NCIMB 13768 / 1H11</strain>
    </source>
</reference>
<evidence type="ECO:0000313" key="5">
    <source>
        <dbReference type="Proteomes" id="UP000000239"/>
    </source>
</evidence>
<organism evidence="4 5">
    <name type="scientific">Chromohalobacter israelensis (strain ATCC BAA-138 / DSM 3043 / CIP 106854 / NCIMB 13768 / 1H11)</name>
    <name type="common">Chromohalobacter salexigens</name>
    <dbReference type="NCBI Taxonomy" id="290398"/>
    <lineage>
        <taxon>Bacteria</taxon>
        <taxon>Pseudomonadati</taxon>
        <taxon>Pseudomonadota</taxon>
        <taxon>Gammaproteobacteria</taxon>
        <taxon>Oceanospirillales</taxon>
        <taxon>Halomonadaceae</taxon>
        <taxon>Chromohalobacter</taxon>
    </lineage>
</organism>
<evidence type="ECO:0000256" key="2">
    <source>
        <dbReference type="PROSITE-ProRule" id="PRU00335"/>
    </source>
</evidence>
<gene>
    <name evidence="4" type="ordered locus">Csal_1790</name>
</gene>
<dbReference type="Pfam" id="PF00440">
    <property type="entry name" value="TetR_N"/>
    <property type="match status" value="1"/>
</dbReference>
<dbReference type="InterPro" id="IPR009057">
    <property type="entry name" value="Homeodomain-like_sf"/>
</dbReference>
<sequence>MSSRRAFDTACGRRRARVRCTGCARWGRLSYPATKRAAMTTMKVPGSGTRARNESVILEAAERIFARHGYRGASVQAIAEAAGLPKSNVLYYVGSKRELYVSLLERMMARWNAMLDDIDEDDDPGEVLESFIRSKMRLTQQHPQGSRLFAAEVLQGAPFLQSYLHGELREWVRSRARIFERWAEKGLMDPVDPVWLIFLIWSATQHYADFEAQILGITDQAQLDDGYYRAITDFLCQVILKGCGVRAPSAT</sequence>
<name>Q1QWL6_CHRI1</name>
<dbReference type="KEGG" id="csa:Csal_1790"/>
<dbReference type="Gene3D" id="1.10.357.10">
    <property type="entry name" value="Tetracycline Repressor, domain 2"/>
    <property type="match status" value="1"/>
</dbReference>
<dbReference type="GO" id="GO:0000976">
    <property type="term" value="F:transcription cis-regulatory region binding"/>
    <property type="evidence" value="ECO:0007669"/>
    <property type="project" value="TreeGrafter"/>
</dbReference>
<dbReference type="InterPro" id="IPR013573">
    <property type="entry name" value="Tscrpt_reg_YcdC_C"/>
</dbReference>
<evidence type="ECO:0000256" key="1">
    <source>
        <dbReference type="ARBA" id="ARBA00023125"/>
    </source>
</evidence>
<dbReference type="InterPro" id="IPR001647">
    <property type="entry name" value="HTH_TetR"/>
</dbReference>
<dbReference type="eggNOG" id="COG1309">
    <property type="taxonomic scope" value="Bacteria"/>
</dbReference>
<dbReference type="InterPro" id="IPR050109">
    <property type="entry name" value="HTH-type_TetR-like_transc_reg"/>
</dbReference>
<dbReference type="EMBL" id="CP000285">
    <property type="protein sequence ID" value="ABE59142.1"/>
    <property type="molecule type" value="Genomic_DNA"/>
</dbReference>
<dbReference type="HOGENOM" id="CLU_069356_1_0_6"/>
<dbReference type="PANTHER" id="PTHR30055">
    <property type="entry name" value="HTH-TYPE TRANSCRIPTIONAL REGULATOR RUTR"/>
    <property type="match status" value="1"/>
</dbReference>
<dbReference type="PANTHER" id="PTHR30055:SF196">
    <property type="entry name" value="HTH-TYPE TRANSCRIPTIONAL REGULATOR RUTR"/>
    <property type="match status" value="1"/>
</dbReference>
<dbReference type="PROSITE" id="PS50977">
    <property type="entry name" value="HTH_TETR_2"/>
    <property type="match status" value="1"/>
</dbReference>
<proteinExistence type="predicted"/>
<feature type="domain" description="HTH tetR-type" evidence="3">
    <location>
        <begin position="51"/>
        <end position="111"/>
    </location>
</feature>
<feature type="DNA-binding region" description="H-T-H motif" evidence="2">
    <location>
        <begin position="74"/>
        <end position="93"/>
    </location>
</feature>
<dbReference type="Pfam" id="PF08362">
    <property type="entry name" value="TetR_C_3"/>
    <property type="match status" value="1"/>
</dbReference>
<protein>
    <submittedName>
        <fullName evidence="4">Transcriptional regulator, TetR family</fullName>
    </submittedName>
</protein>
<keyword evidence="5" id="KW-1185">Reference proteome</keyword>
<evidence type="ECO:0000259" key="3">
    <source>
        <dbReference type="PROSITE" id="PS50977"/>
    </source>
</evidence>
<dbReference type="STRING" id="290398.Csal_1790"/>
<dbReference type="GO" id="GO:0003700">
    <property type="term" value="F:DNA-binding transcription factor activity"/>
    <property type="evidence" value="ECO:0007669"/>
    <property type="project" value="TreeGrafter"/>
</dbReference>
<keyword evidence="1 2" id="KW-0238">DNA-binding</keyword>
<dbReference type="GO" id="GO:0045892">
    <property type="term" value="P:negative regulation of DNA-templated transcription"/>
    <property type="evidence" value="ECO:0007669"/>
    <property type="project" value="InterPro"/>
</dbReference>
<accession>Q1QWL6</accession>